<dbReference type="GO" id="GO:0006412">
    <property type="term" value="P:translation"/>
    <property type="evidence" value="ECO:0007669"/>
    <property type="project" value="InterPro"/>
</dbReference>
<gene>
    <name evidence="7" type="primary">jg15770</name>
    <name evidence="7" type="ORF">PAEG_LOCUS14604</name>
</gene>
<dbReference type="AlphaFoldDB" id="A0A8S4RIP8"/>
<dbReference type="InterPro" id="IPR001780">
    <property type="entry name" value="Ribosomal_eL33"/>
</dbReference>
<dbReference type="FunFam" id="2.40.10.190:FF:000001">
    <property type="entry name" value="60S ribosomal protein L35a"/>
    <property type="match status" value="1"/>
</dbReference>
<keyword evidence="8" id="KW-1185">Reference proteome</keyword>
<dbReference type="Pfam" id="PF01247">
    <property type="entry name" value="Ribosomal_L35Ae"/>
    <property type="match status" value="2"/>
</dbReference>
<dbReference type="GO" id="GO:1990904">
    <property type="term" value="C:ribonucleoprotein complex"/>
    <property type="evidence" value="ECO:0007669"/>
    <property type="project" value="UniProtKB-KW"/>
</dbReference>
<evidence type="ECO:0000256" key="3">
    <source>
        <dbReference type="ARBA" id="ARBA00023274"/>
    </source>
</evidence>
<sequence length="261" mass="28703">MLGYQLLQLATQVLSFISASKTVSGMSDAAPSTAPKAKAPKSKAPKEKAAKAAPAAPAEPPKAVRKVSSKARHGRLYAKAVFSGYRRGLRNQHENTALLKVEGARNREDAMFYTGKKCVYVYRAKKRTPIPGGPRGKKTKLRAIWGKVTRPHGSSGSLRARFKSNLPAQAMGHRIRVVEGARNREDAMFYTGKKCVYVYRAKKRTPIPGGPRGKKTKLRAIWGKVTRPHGSSGSLRARFKSNLPAQAMGHRIRVMLYPSRI</sequence>
<reference evidence="7" key="1">
    <citation type="submission" date="2022-03" db="EMBL/GenBank/DDBJ databases">
        <authorList>
            <person name="Lindestad O."/>
        </authorList>
    </citation>
    <scope>NUCLEOTIDE SEQUENCE</scope>
</reference>
<dbReference type="InterPro" id="IPR009000">
    <property type="entry name" value="Transl_B-barrel_sf"/>
</dbReference>
<dbReference type="HAMAP" id="MF_00573">
    <property type="entry name" value="Ribosomal_eL33"/>
    <property type="match status" value="1"/>
</dbReference>
<comment type="caution">
    <text evidence="7">The sequence shown here is derived from an EMBL/GenBank/DDBJ whole genome shotgun (WGS) entry which is preliminary data.</text>
</comment>
<keyword evidence="3" id="KW-0687">Ribonucleoprotein</keyword>
<evidence type="ECO:0000313" key="8">
    <source>
        <dbReference type="Proteomes" id="UP000838756"/>
    </source>
</evidence>
<dbReference type="InterPro" id="IPR038661">
    <property type="entry name" value="Ribosomal_eL33_sf"/>
</dbReference>
<evidence type="ECO:0000256" key="2">
    <source>
        <dbReference type="ARBA" id="ARBA00022980"/>
    </source>
</evidence>
<dbReference type="PANTHER" id="PTHR10902">
    <property type="entry name" value="60S RIBOSOMAL PROTEIN L35A"/>
    <property type="match status" value="1"/>
</dbReference>
<dbReference type="GO" id="GO:0003735">
    <property type="term" value="F:structural constituent of ribosome"/>
    <property type="evidence" value="ECO:0007669"/>
    <property type="project" value="InterPro"/>
</dbReference>
<proteinExistence type="inferred from homology"/>
<keyword evidence="2" id="KW-0689">Ribosomal protein</keyword>
<dbReference type="Gene3D" id="2.40.10.190">
    <property type="entry name" value="translation elongation factor selb, chain A, domain 4"/>
    <property type="match status" value="2"/>
</dbReference>
<dbReference type="Proteomes" id="UP000838756">
    <property type="component" value="Unassembled WGS sequence"/>
</dbReference>
<comment type="similarity">
    <text evidence="1">Belongs to the eukaryotic ribosomal protein eL33 family.</text>
</comment>
<feature type="region of interest" description="Disordered" evidence="6">
    <location>
        <begin position="25"/>
        <end position="70"/>
    </location>
</feature>
<dbReference type="EMBL" id="CAKXAJ010025257">
    <property type="protein sequence ID" value="CAH2237309.1"/>
    <property type="molecule type" value="Genomic_DNA"/>
</dbReference>
<evidence type="ECO:0000256" key="4">
    <source>
        <dbReference type="ARBA" id="ARBA00035228"/>
    </source>
</evidence>
<dbReference type="GO" id="GO:0005840">
    <property type="term" value="C:ribosome"/>
    <property type="evidence" value="ECO:0007669"/>
    <property type="project" value="UniProtKB-KW"/>
</dbReference>
<organism evidence="7 8">
    <name type="scientific">Pararge aegeria aegeria</name>
    <dbReference type="NCBI Taxonomy" id="348720"/>
    <lineage>
        <taxon>Eukaryota</taxon>
        <taxon>Metazoa</taxon>
        <taxon>Ecdysozoa</taxon>
        <taxon>Arthropoda</taxon>
        <taxon>Hexapoda</taxon>
        <taxon>Insecta</taxon>
        <taxon>Pterygota</taxon>
        <taxon>Neoptera</taxon>
        <taxon>Endopterygota</taxon>
        <taxon>Lepidoptera</taxon>
        <taxon>Glossata</taxon>
        <taxon>Ditrysia</taxon>
        <taxon>Papilionoidea</taxon>
        <taxon>Nymphalidae</taxon>
        <taxon>Satyrinae</taxon>
        <taxon>Satyrini</taxon>
        <taxon>Parargina</taxon>
        <taxon>Pararge</taxon>
    </lineage>
</organism>
<accession>A0A8S4RIP8</accession>
<evidence type="ECO:0000256" key="5">
    <source>
        <dbReference type="ARBA" id="ARBA00035530"/>
    </source>
</evidence>
<name>A0A8S4RIP8_9NEOP</name>
<evidence type="ECO:0000256" key="1">
    <source>
        <dbReference type="ARBA" id="ARBA00009269"/>
    </source>
</evidence>
<evidence type="ECO:0000313" key="7">
    <source>
        <dbReference type="EMBL" id="CAH2237309.1"/>
    </source>
</evidence>
<dbReference type="OrthoDB" id="1166329at2759"/>
<dbReference type="SUPFAM" id="SSF50447">
    <property type="entry name" value="Translation proteins"/>
    <property type="match status" value="2"/>
</dbReference>
<protein>
    <recommendedName>
        <fullName evidence="4">Large ribosomal subunit protein eL33</fullName>
    </recommendedName>
    <alternativeName>
        <fullName evidence="5">60S ribosomal protein L35a</fullName>
    </alternativeName>
</protein>
<evidence type="ECO:0000256" key="6">
    <source>
        <dbReference type="SAM" id="MobiDB-lite"/>
    </source>
</evidence>